<accession>A0A1G6L447</accession>
<evidence type="ECO:0000256" key="1">
    <source>
        <dbReference type="SAM" id="SignalP"/>
    </source>
</evidence>
<dbReference type="InterPro" id="IPR025394">
    <property type="entry name" value="DUF4127"/>
</dbReference>
<evidence type="ECO:0000313" key="3">
    <source>
        <dbReference type="Proteomes" id="UP000198943"/>
    </source>
</evidence>
<feature type="chain" id="PRO_5011706551" description="DUF4127 family protein" evidence="1">
    <location>
        <begin position="29"/>
        <end position="550"/>
    </location>
</feature>
<evidence type="ECO:0000313" key="2">
    <source>
        <dbReference type="EMBL" id="SDC37893.1"/>
    </source>
</evidence>
<evidence type="ECO:0008006" key="4">
    <source>
        <dbReference type="Google" id="ProtNLM"/>
    </source>
</evidence>
<reference evidence="3" key="1">
    <citation type="submission" date="2016-10" db="EMBL/GenBank/DDBJ databases">
        <authorList>
            <person name="Varghese N."/>
            <person name="Submissions S."/>
        </authorList>
    </citation>
    <scope>NUCLEOTIDE SEQUENCE [LARGE SCALE GENOMIC DNA]</scope>
    <source>
        <strain evidence="3">DSM 11005</strain>
    </source>
</reference>
<name>A0A1G6L447_9FIRM</name>
<dbReference type="Proteomes" id="UP000198943">
    <property type="component" value="Unassembled WGS sequence"/>
</dbReference>
<keyword evidence="3" id="KW-1185">Reference proteome</keyword>
<dbReference type="EMBL" id="FMYW01000006">
    <property type="protein sequence ID" value="SDC37893.1"/>
    <property type="molecule type" value="Genomic_DNA"/>
</dbReference>
<organism evidence="2 3">
    <name type="scientific">Succiniclasticum ruminis</name>
    <dbReference type="NCBI Taxonomy" id="40841"/>
    <lineage>
        <taxon>Bacteria</taxon>
        <taxon>Bacillati</taxon>
        <taxon>Bacillota</taxon>
        <taxon>Negativicutes</taxon>
        <taxon>Acidaminococcales</taxon>
        <taxon>Acidaminococcaceae</taxon>
        <taxon>Succiniclasticum</taxon>
    </lineage>
</organism>
<keyword evidence="1" id="KW-0732">Signal</keyword>
<dbReference type="Pfam" id="PF13552">
    <property type="entry name" value="DUF4127"/>
    <property type="match status" value="1"/>
</dbReference>
<protein>
    <recommendedName>
        <fullName evidence="4">DUF4127 family protein</fullName>
    </recommendedName>
</protein>
<gene>
    <name evidence="2" type="ORF">SAMN04487864_10642</name>
</gene>
<dbReference type="AlphaFoldDB" id="A0A1G6L447"/>
<proteinExistence type="predicted"/>
<feature type="signal peptide" evidence="1">
    <location>
        <begin position="1"/>
        <end position="28"/>
    </location>
</feature>
<sequence>MNTFSLFQRVIAVCSFLLCMFAGTVVQAKEKTALLFIPLDNRPVCFSYPVKVMESAGYKIYTPPEKLLATRTAPADTEKLWKWLESRAEKVDAAVISTDALIYGGLVASRTHSMSMPELEAKVRRLQNLRMDKDTRLYGFSTLMRTPRESYGNVEPAYYSNVGPAIFRYSQLSDKSDLHAETLLEDFEVGAFERNLAKAHLKDWLDRRNKNMEINHQLAMLTRVGRFEYFAIGKDDNAPLSHTHMEARKILLNNGYLSDESFQILPGVDQLGLLLLTRAANALSKQAPTVYPMYVEGVGPKTIPQYSDLPLSKSVPEQVVAAGGKIVYSPDAADVVLAINTPADGTMYDSTNLSNSYYASPANKRYIVNLGKMLERGVNISLADVAFSNGGDNGFMNEMSLRGFTEKLSAYNGWNTADNTVGFAIAQGMLAPQIAKDKKLMLMRERILDDWYYQSNARRIITDELEKNKKEAYKYALNEMMPKIKKQAMDIISRLAVNYDITAGTKFDVVFPWNRLFEVDIVKLQQDKGNLRFRSRSAKGLLPDVPVYTK</sequence>
<dbReference type="OrthoDB" id="9789552at2"/>